<accession>A0ABR9PEK4</accession>
<dbReference type="InterPro" id="IPR020904">
    <property type="entry name" value="Sc_DH/Rdtase_CS"/>
</dbReference>
<comment type="similarity">
    <text evidence="1">Belongs to the short-chain dehydrogenases/reductases (SDR) family.</text>
</comment>
<gene>
    <name evidence="3" type="ORF">IDM40_26685</name>
</gene>
<dbReference type="CDD" id="cd05233">
    <property type="entry name" value="SDR_c"/>
    <property type="match status" value="1"/>
</dbReference>
<evidence type="ECO:0000256" key="1">
    <source>
        <dbReference type="ARBA" id="ARBA00006484"/>
    </source>
</evidence>
<dbReference type="InterPro" id="IPR002347">
    <property type="entry name" value="SDR_fam"/>
</dbReference>
<dbReference type="RefSeq" id="WP_193124845.1">
    <property type="nucleotide sequence ID" value="NZ_JADBGI010000038.1"/>
</dbReference>
<dbReference type="PRINTS" id="PR00080">
    <property type="entry name" value="SDRFAMILY"/>
</dbReference>
<keyword evidence="4" id="KW-1185">Reference proteome</keyword>
<dbReference type="EMBL" id="JADBGI010000038">
    <property type="protein sequence ID" value="MBE3002259.1"/>
    <property type="molecule type" value="Genomic_DNA"/>
</dbReference>
<organism evidence="3 4">
    <name type="scientific">Nocardiopsis coralli</name>
    <dbReference type="NCBI Taxonomy" id="2772213"/>
    <lineage>
        <taxon>Bacteria</taxon>
        <taxon>Bacillati</taxon>
        <taxon>Actinomycetota</taxon>
        <taxon>Actinomycetes</taxon>
        <taxon>Streptosporangiales</taxon>
        <taxon>Nocardiopsidaceae</taxon>
        <taxon>Nocardiopsis</taxon>
    </lineage>
</organism>
<dbReference type="Gene3D" id="3.40.50.720">
    <property type="entry name" value="NAD(P)-binding Rossmann-like Domain"/>
    <property type="match status" value="1"/>
</dbReference>
<proteinExistence type="inferred from homology"/>
<dbReference type="InterPro" id="IPR036291">
    <property type="entry name" value="NAD(P)-bd_dom_sf"/>
</dbReference>
<dbReference type="PROSITE" id="PS00061">
    <property type="entry name" value="ADH_SHORT"/>
    <property type="match status" value="1"/>
</dbReference>
<keyword evidence="2" id="KW-0560">Oxidoreductase</keyword>
<comment type="caution">
    <text evidence="3">The sequence shown here is derived from an EMBL/GenBank/DDBJ whole genome shotgun (WGS) entry which is preliminary data.</text>
</comment>
<name>A0ABR9PEK4_9ACTN</name>
<evidence type="ECO:0000313" key="3">
    <source>
        <dbReference type="EMBL" id="MBE3002259.1"/>
    </source>
</evidence>
<protein>
    <submittedName>
        <fullName evidence="3">SDR family oxidoreductase</fullName>
    </submittedName>
</protein>
<dbReference type="PRINTS" id="PR00081">
    <property type="entry name" value="GDHRDH"/>
</dbReference>
<evidence type="ECO:0000256" key="2">
    <source>
        <dbReference type="ARBA" id="ARBA00023002"/>
    </source>
</evidence>
<dbReference type="Proteomes" id="UP000806528">
    <property type="component" value="Unassembled WGS sequence"/>
</dbReference>
<dbReference type="PANTHER" id="PTHR43639:SF1">
    <property type="entry name" value="SHORT-CHAIN DEHYDROGENASE_REDUCTASE FAMILY PROTEIN"/>
    <property type="match status" value="1"/>
</dbReference>
<dbReference type="Pfam" id="PF13561">
    <property type="entry name" value="adh_short_C2"/>
    <property type="match status" value="1"/>
</dbReference>
<dbReference type="SUPFAM" id="SSF51735">
    <property type="entry name" value="NAD(P)-binding Rossmann-fold domains"/>
    <property type="match status" value="1"/>
</dbReference>
<sequence length="260" mass="27421">MPDSHHPDGPGSTPARPRTVLVSGAARGIGRAVATAFARNGDRVIVHWGSRREEAEHTLSLLPGEGHLLLRADLADPDGAESLFAQALEHTGSVDVLVNNAAVNLPQPLTDTPYAEWRRVWRHTMGVNVFGAADLSYLVARNMIEHGVRGRIVNVGSRGAYRGEPDHPAYGASKAALHSMGQSLAVALAPHGIGVASVAPGFVETERVAHRLTDAVRSDSPFGRVASPEEVAAAVLYLASPEAVWSSGTVLDVNGASHLR</sequence>
<evidence type="ECO:0000313" key="4">
    <source>
        <dbReference type="Proteomes" id="UP000806528"/>
    </source>
</evidence>
<dbReference type="PANTHER" id="PTHR43639">
    <property type="entry name" value="OXIDOREDUCTASE, SHORT-CHAIN DEHYDROGENASE/REDUCTASE FAMILY (AFU_ORTHOLOGUE AFUA_5G02870)"/>
    <property type="match status" value="1"/>
</dbReference>
<reference evidence="3 4" key="1">
    <citation type="submission" date="2020-09" db="EMBL/GenBank/DDBJ databases">
        <title>Diversity and distribution of actinomycetes associated with coral in the coast of Hainan.</title>
        <authorList>
            <person name="Li F."/>
        </authorList>
    </citation>
    <scope>NUCLEOTIDE SEQUENCE [LARGE SCALE GENOMIC DNA]</scope>
    <source>
        <strain evidence="3 4">HNM0947</strain>
    </source>
</reference>